<accession>A0A3L7K580</accession>
<feature type="transmembrane region" description="Helical" evidence="2">
    <location>
        <begin position="6"/>
        <end position="24"/>
    </location>
</feature>
<feature type="coiled-coil region" evidence="1">
    <location>
        <begin position="55"/>
        <end position="82"/>
    </location>
</feature>
<reference evidence="3 4" key="1">
    <citation type="submission" date="2018-10" db="EMBL/GenBank/DDBJ databases">
        <title>Falsibacillus sp. genome draft.</title>
        <authorList>
            <person name="Shi S."/>
        </authorList>
    </citation>
    <scope>NUCLEOTIDE SEQUENCE [LARGE SCALE GENOMIC DNA]</scope>
    <source>
        <strain evidence="3 4">GY 10110</strain>
    </source>
</reference>
<protein>
    <recommendedName>
        <fullName evidence="5">Endolytic transglycosylase MltG</fullName>
    </recommendedName>
</protein>
<keyword evidence="2" id="KW-1133">Transmembrane helix</keyword>
<dbReference type="Gene3D" id="3.30.1490.480">
    <property type="entry name" value="Endolytic murein transglycosylase"/>
    <property type="match status" value="1"/>
</dbReference>
<evidence type="ECO:0008006" key="5">
    <source>
        <dbReference type="Google" id="ProtNLM"/>
    </source>
</evidence>
<keyword evidence="2" id="KW-0812">Transmembrane</keyword>
<dbReference type="EMBL" id="RCVZ01000001">
    <property type="protein sequence ID" value="RLQ98223.1"/>
    <property type="molecule type" value="Genomic_DNA"/>
</dbReference>
<comment type="caution">
    <text evidence="3">The sequence shown here is derived from an EMBL/GenBank/DDBJ whole genome shotgun (WGS) entry which is preliminary data.</text>
</comment>
<evidence type="ECO:0000313" key="4">
    <source>
        <dbReference type="Proteomes" id="UP000276770"/>
    </source>
</evidence>
<dbReference type="Proteomes" id="UP000276770">
    <property type="component" value="Unassembled WGS sequence"/>
</dbReference>
<evidence type="ECO:0000256" key="2">
    <source>
        <dbReference type="SAM" id="Phobius"/>
    </source>
</evidence>
<name>A0A3L7K580_9BACI</name>
<evidence type="ECO:0000313" key="3">
    <source>
        <dbReference type="EMBL" id="RLQ98223.1"/>
    </source>
</evidence>
<dbReference type="AlphaFoldDB" id="A0A3L7K580"/>
<organism evidence="3 4">
    <name type="scientific">Falsibacillus albus</name>
    <dbReference type="NCBI Taxonomy" id="2478915"/>
    <lineage>
        <taxon>Bacteria</taxon>
        <taxon>Bacillati</taxon>
        <taxon>Bacillota</taxon>
        <taxon>Bacilli</taxon>
        <taxon>Bacillales</taxon>
        <taxon>Bacillaceae</taxon>
        <taxon>Falsibacillus</taxon>
    </lineage>
</organism>
<dbReference type="OrthoDB" id="2138957at2"/>
<keyword evidence="2" id="KW-0472">Membrane</keyword>
<keyword evidence="1" id="KW-0175">Coiled coil</keyword>
<sequence length="161" mass="18352">MDRRAARFFAAGITFAIIVMFIFLKFFPQPEGKSTETEKASWKQKGYTIVKSESYTALKKQLSQAEKQLDQVQTNHKDSSAETGNGDKQKIITRFHLVVHSGMTTSEISNELEKAGIVDNGQDFNDYLIKHKYQLILQIGEYDLMSNMDYETIAKIITKSN</sequence>
<dbReference type="RefSeq" id="WP_121678912.1">
    <property type="nucleotide sequence ID" value="NZ_RCVZ01000001.1"/>
</dbReference>
<keyword evidence="4" id="KW-1185">Reference proteome</keyword>
<evidence type="ECO:0000256" key="1">
    <source>
        <dbReference type="SAM" id="Coils"/>
    </source>
</evidence>
<gene>
    <name evidence="3" type="ORF">D9X91_02220</name>
</gene>
<proteinExistence type="predicted"/>